<keyword evidence="9 11" id="KW-0234">DNA repair</keyword>
<sequence length="264" mass="30729">MSDYIDTIEQFHGVYLLYCLNPKFKGRTYIGYTVDPNRRIKQHNKGRKAGGAWKTSKKGPWSMVLIVHGFPNAISALRFEWAWQHPGRSRRLNHITKKRNKESVYDYTLRILSEMFQTGPWNRLPLTIKWLNQEYQREFPGNRLPPLHMPFCYGTVIAKKLTSVNENHEKLKNKINTCVICSKTILDKPLHCVKPTCSLISHLWCLAEYYLEDGEYVPVEGCCPVCNQTFLWGDYIRKYKGCYENLDIVIDTDLALEVSASDSE</sequence>
<evidence type="ECO:0000256" key="3">
    <source>
        <dbReference type="ARBA" id="ARBA00022759"/>
    </source>
</evidence>
<evidence type="ECO:0000259" key="12">
    <source>
        <dbReference type="PROSITE" id="PS50164"/>
    </source>
</evidence>
<reference evidence="14" key="1">
    <citation type="submission" date="2023-01" db="EMBL/GenBank/DDBJ databases">
        <title>Key to firefly adult light organ development and bioluminescence: homeobox transcription factors regulate luciferase expression and transportation to peroxisome.</title>
        <authorList>
            <person name="Fu X."/>
        </authorList>
    </citation>
    <scope>NUCLEOTIDE SEQUENCE [LARGE SCALE GENOMIC DNA]</scope>
</reference>
<dbReference type="PROSITE" id="PS50164">
    <property type="entry name" value="GIY_YIG"/>
    <property type="match status" value="1"/>
</dbReference>
<dbReference type="Gene3D" id="3.30.40.10">
    <property type="entry name" value="Zinc/RING finger domain, C3HC4 (zinc finger)"/>
    <property type="match status" value="1"/>
</dbReference>
<comment type="subcellular location">
    <subcellularLocation>
        <location evidence="11">Nucleus</location>
    </subcellularLocation>
</comment>
<keyword evidence="8 11" id="KW-0233">DNA recombination</keyword>
<evidence type="ECO:0000256" key="5">
    <source>
        <dbReference type="ARBA" id="ARBA00022771"/>
    </source>
</evidence>
<evidence type="ECO:0000313" key="14">
    <source>
        <dbReference type="Proteomes" id="UP001353858"/>
    </source>
</evidence>
<keyword evidence="4 11" id="KW-0227">DNA damage</keyword>
<evidence type="ECO:0000256" key="10">
    <source>
        <dbReference type="ARBA" id="ARBA00023242"/>
    </source>
</evidence>
<dbReference type="GO" id="GO:0008821">
    <property type="term" value="F:crossover junction DNA endonuclease activity"/>
    <property type="evidence" value="ECO:0007669"/>
    <property type="project" value="TreeGrafter"/>
</dbReference>
<dbReference type="PANTHER" id="PTHR20208:SF10">
    <property type="entry name" value="STRUCTURE-SPECIFIC ENDONUCLEASE SUBUNIT SLX1"/>
    <property type="match status" value="1"/>
</dbReference>
<evidence type="ECO:0000256" key="9">
    <source>
        <dbReference type="ARBA" id="ARBA00023204"/>
    </source>
</evidence>
<dbReference type="Proteomes" id="UP001353858">
    <property type="component" value="Unassembled WGS sequence"/>
</dbReference>
<dbReference type="EC" id="3.1.-.-" evidence="11"/>
<evidence type="ECO:0000256" key="6">
    <source>
        <dbReference type="ARBA" id="ARBA00022801"/>
    </source>
</evidence>
<keyword evidence="3 11" id="KW-0255">Endonuclease</keyword>
<evidence type="ECO:0000256" key="8">
    <source>
        <dbReference type="ARBA" id="ARBA00023172"/>
    </source>
</evidence>
<evidence type="ECO:0000313" key="13">
    <source>
        <dbReference type="EMBL" id="KAK4878469.1"/>
    </source>
</evidence>
<dbReference type="SUPFAM" id="SSF82771">
    <property type="entry name" value="GIY-YIG endonuclease"/>
    <property type="match status" value="1"/>
</dbReference>
<comment type="similarity">
    <text evidence="11">Belongs to the SLX1 family.</text>
</comment>
<dbReference type="InterPro" id="IPR035901">
    <property type="entry name" value="GIY-YIG_endonuc_sf"/>
</dbReference>
<keyword evidence="1 11" id="KW-0540">Nuclease</keyword>
<feature type="domain" description="GIY-YIG" evidence="12">
    <location>
        <begin position="10"/>
        <end position="94"/>
    </location>
</feature>
<evidence type="ECO:0000256" key="1">
    <source>
        <dbReference type="ARBA" id="ARBA00022722"/>
    </source>
</evidence>
<evidence type="ECO:0000256" key="2">
    <source>
        <dbReference type="ARBA" id="ARBA00022723"/>
    </source>
</evidence>
<comment type="function">
    <text evidence="11">Catalytic subunit of a heterodimeric structure-specific endonuclease that resolves DNA secondary structures generated during DNA repair and recombination. Has endonuclease activity towards branched DNA substrates, introducing single-strand cuts in duplex DNA close to junctions with ss-DNA.</text>
</comment>
<proteinExistence type="inferred from homology"/>
<dbReference type="Pfam" id="PF01541">
    <property type="entry name" value="GIY-YIG"/>
    <property type="match status" value="1"/>
</dbReference>
<dbReference type="EMBL" id="JARPUR010000004">
    <property type="protein sequence ID" value="KAK4878469.1"/>
    <property type="molecule type" value="Genomic_DNA"/>
</dbReference>
<organism evidence="13 14">
    <name type="scientific">Aquatica leii</name>
    <dbReference type="NCBI Taxonomy" id="1421715"/>
    <lineage>
        <taxon>Eukaryota</taxon>
        <taxon>Metazoa</taxon>
        <taxon>Ecdysozoa</taxon>
        <taxon>Arthropoda</taxon>
        <taxon>Hexapoda</taxon>
        <taxon>Insecta</taxon>
        <taxon>Pterygota</taxon>
        <taxon>Neoptera</taxon>
        <taxon>Endopterygota</taxon>
        <taxon>Coleoptera</taxon>
        <taxon>Polyphaga</taxon>
        <taxon>Elateriformia</taxon>
        <taxon>Elateroidea</taxon>
        <taxon>Lampyridae</taxon>
        <taxon>Luciolinae</taxon>
        <taxon>Aquatica</taxon>
    </lineage>
</organism>
<dbReference type="GO" id="GO:0033557">
    <property type="term" value="C:Slx1-Slx4 complex"/>
    <property type="evidence" value="ECO:0007669"/>
    <property type="project" value="UniProtKB-UniRule"/>
</dbReference>
<comment type="caution">
    <text evidence="13">The sequence shown here is derived from an EMBL/GenBank/DDBJ whole genome shotgun (WGS) entry which is preliminary data.</text>
</comment>
<name>A0AAN7P7G0_9COLE</name>
<protein>
    <recommendedName>
        <fullName evidence="11">Structure-specific endonuclease subunit SLX1 homolog</fullName>
        <ecNumber evidence="11">3.1.-.-</ecNumber>
    </recommendedName>
</protein>
<dbReference type="AlphaFoldDB" id="A0AAN7P7G0"/>
<dbReference type="Gene3D" id="3.40.1440.10">
    <property type="entry name" value="GIY-YIG endonuclease"/>
    <property type="match status" value="1"/>
</dbReference>
<dbReference type="InterPro" id="IPR013083">
    <property type="entry name" value="Znf_RING/FYVE/PHD"/>
</dbReference>
<comment type="caution">
    <text evidence="11">Lacks conserved residue(s) required for the propagation of feature annotation.</text>
</comment>
<dbReference type="HAMAP" id="MF_03100">
    <property type="entry name" value="Endonuc_su_Slx1"/>
    <property type="match status" value="1"/>
</dbReference>
<dbReference type="InterPro" id="IPR050381">
    <property type="entry name" value="SLX1_endonuclease"/>
</dbReference>
<dbReference type="Pfam" id="PF21202">
    <property type="entry name" value="SLX1_C"/>
    <property type="match status" value="1"/>
</dbReference>
<dbReference type="GO" id="GO:0000724">
    <property type="term" value="P:double-strand break repair via homologous recombination"/>
    <property type="evidence" value="ECO:0007669"/>
    <property type="project" value="TreeGrafter"/>
</dbReference>
<gene>
    <name evidence="13" type="ORF">RN001_010975</name>
</gene>
<accession>A0AAN7P7G0</accession>
<keyword evidence="10 11" id="KW-0539">Nucleus</keyword>
<keyword evidence="6 11" id="KW-0378">Hydrolase</keyword>
<dbReference type="InterPro" id="IPR027520">
    <property type="entry name" value="Slx1"/>
</dbReference>
<dbReference type="InterPro" id="IPR000305">
    <property type="entry name" value="GIY-YIG_endonuc"/>
</dbReference>
<comment type="cofactor">
    <cofactor evidence="11">
        <name>a divalent metal cation</name>
        <dbReference type="ChEBI" id="CHEBI:60240"/>
    </cofactor>
</comment>
<dbReference type="PANTHER" id="PTHR20208">
    <property type="entry name" value="STRUCTURE-SPECIFIC ENDONUCLEASE SUBUNIT SLX1"/>
    <property type="match status" value="1"/>
</dbReference>
<keyword evidence="5" id="KW-0863">Zinc-finger</keyword>
<dbReference type="InterPro" id="IPR048749">
    <property type="entry name" value="SLX1_C"/>
</dbReference>
<comment type="subunit">
    <text evidence="11">Forms a heterodimer with a member of the SLX4 family.</text>
</comment>
<dbReference type="CDD" id="cd10455">
    <property type="entry name" value="GIY-YIG_SLX1"/>
    <property type="match status" value="1"/>
</dbReference>
<evidence type="ECO:0000256" key="11">
    <source>
        <dbReference type="HAMAP-Rule" id="MF_03100"/>
    </source>
</evidence>
<dbReference type="GO" id="GO:0008270">
    <property type="term" value="F:zinc ion binding"/>
    <property type="evidence" value="ECO:0007669"/>
    <property type="project" value="UniProtKB-KW"/>
</dbReference>
<dbReference type="FunFam" id="3.40.1440.10:FF:000008">
    <property type="entry name" value="Structure-specific endonuclease subunit SLX1 homolog"/>
    <property type="match status" value="1"/>
</dbReference>
<evidence type="ECO:0000256" key="4">
    <source>
        <dbReference type="ARBA" id="ARBA00022763"/>
    </source>
</evidence>
<evidence type="ECO:0000256" key="7">
    <source>
        <dbReference type="ARBA" id="ARBA00022833"/>
    </source>
</evidence>
<dbReference type="GO" id="GO:0017108">
    <property type="term" value="F:5'-flap endonuclease activity"/>
    <property type="evidence" value="ECO:0007669"/>
    <property type="project" value="InterPro"/>
</dbReference>
<keyword evidence="14" id="KW-1185">Reference proteome</keyword>
<keyword evidence="2" id="KW-0479">Metal-binding</keyword>
<keyword evidence="7" id="KW-0862">Zinc</keyword>